<organism evidence="1 2">
    <name type="scientific">Trichinella nelsoni</name>
    <dbReference type="NCBI Taxonomy" id="6336"/>
    <lineage>
        <taxon>Eukaryota</taxon>
        <taxon>Metazoa</taxon>
        <taxon>Ecdysozoa</taxon>
        <taxon>Nematoda</taxon>
        <taxon>Enoplea</taxon>
        <taxon>Dorylaimia</taxon>
        <taxon>Trichinellida</taxon>
        <taxon>Trichinellidae</taxon>
        <taxon>Trichinella</taxon>
    </lineage>
</organism>
<dbReference type="AlphaFoldDB" id="A0A0V0RAZ6"/>
<evidence type="ECO:0000313" key="2">
    <source>
        <dbReference type="Proteomes" id="UP000054630"/>
    </source>
</evidence>
<sequence>MGSKMATVGKRCQGGSHGVNSKMQLLAMEA</sequence>
<proteinExistence type="predicted"/>
<dbReference type="EMBL" id="JYDL01001778">
    <property type="protein sequence ID" value="KRX11618.1"/>
    <property type="molecule type" value="Genomic_DNA"/>
</dbReference>
<evidence type="ECO:0000313" key="1">
    <source>
        <dbReference type="EMBL" id="KRX11618.1"/>
    </source>
</evidence>
<comment type="caution">
    <text evidence="1">The sequence shown here is derived from an EMBL/GenBank/DDBJ whole genome shotgun (WGS) entry which is preliminary data.</text>
</comment>
<reference evidence="1 2" key="1">
    <citation type="submission" date="2015-01" db="EMBL/GenBank/DDBJ databases">
        <title>Evolution of Trichinella species and genotypes.</title>
        <authorList>
            <person name="Korhonen P.K."/>
            <person name="Edoardo P."/>
            <person name="Giuseppe L.R."/>
            <person name="Gasser R.B."/>
        </authorList>
    </citation>
    <scope>NUCLEOTIDE SEQUENCE [LARGE SCALE GENOMIC DNA]</scope>
    <source>
        <strain evidence="1">ISS37</strain>
    </source>
</reference>
<keyword evidence="2" id="KW-1185">Reference proteome</keyword>
<accession>A0A0V0RAZ6</accession>
<protein>
    <submittedName>
        <fullName evidence="1">Uncharacterized protein</fullName>
    </submittedName>
</protein>
<gene>
    <name evidence="1" type="ORF">T07_13130</name>
</gene>
<dbReference type="Proteomes" id="UP000054630">
    <property type="component" value="Unassembled WGS sequence"/>
</dbReference>
<name>A0A0V0RAZ6_9BILA</name>